<organism evidence="1 2">
    <name type="scientific">Selenomonas dianae</name>
    <dbReference type="NCBI Taxonomy" id="135079"/>
    <lineage>
        <taxon>Bacteria</taxon>
        <taxon>Bacillati</taxon>
        <taxon>Bacillota</taxon>
        <taxon>Negativicutes</taxon>
        <taxon>Selenomonadales</taxon>
        <taxon>Selenomonadaceae</taxon>
        <taxon>Selenomonas</taxon>
    </lineage>
</organism>
<dbReference type="RefSeq" id="WP_304988001.1">
    <property type="nucleotide sequence ID" value="NZ_BAAACR010000002.1"/>
</dbReference>
<evidence type="ECO:0000313" key="2">
    <source>
        <dbReference type="Proteomes" id="UP001500399"/>
    </source>
</evidence>
<evidence type="ECO:0000313" key="1">
    <source>
        <dbReference type="EMBL" id="GAA0205667.1"/>
    </source>
</evidence>
<accession>A0ABP3CHU6</accession>
<dbReference type="InterPro" id="IPR021145">
    <property type="entry name" value="Portal_protein_SPP1_Gp6-like"/>
</dbReference>
<dbReference type="EMBL" id="BAAACR010000002">
    <property type="protein sequence ID" value="GAA0205667.1"/>
    <property type="molecule type" value="Genomic_DNA"/>
</dbReference>
<gene>
    <name evidence="1" type="ORF">GCM10008919_06220</name>
</gene>
<dbReference type="Pfam" id="PF05133">
    <property type="entry name" value="SPP1_portal"/>
    <property type="match status" value="1"/>
</dbReference>
<comment type="caution">
    <text evidence="1">The sequence shown here is derived from an EMBL/GenBank/DDBJ whole genome shotgun (WGS) entry which is preliminary data.</text>
</comment>
<reference evidence="2" key="1">
    <citation type="journal article" date="2019" name="Int. J. Syst. Evol. Microbiol.">
        <title>The Global Catalogue of Microorganisms (GCM) 10K type strain sequencing project: providing services to taxonomists for standard genome sequencing and annotation.</title>
        <authorList>
            <consortium name="The Broad Institute Genomics Platform"/>
            <consortium name="The Broad Institute Genome Sequencing Center for Infectious Disease"/>
            <person name="Wu L."/>
            <person name="Ma J."/>
        </authorList>
    </citation>
    <scope>NUCLEOTIDE SEQUENCE [LARGE SCALE GENOMIC DNA]</scope>
    <source>
        <strain evidence="2">JCM 8542</strain>
    </source>
</reference>
<dbReference type="Proteomes" id="UP001500399">
    <property type="component" value="Unassembled WGS sequence"/>
</dbReference>
<proteinExistence type="predicted"/>
<protein>
    <submittedName>
        <fullName evidence="1">Uncharacterized protein</fullName>
    </submittedName>
</protein>
<sequence>MSFMDVVRFIIRRGAESIMTEDEFIEVETAAWLASEKRRQMMIGQAYARGEHDVLYKTRSAIGDGGKKTTVRNLPNNIIIDNQYGKLVNQKASYLLAKPFEVKSEDEAFGAQLKPVFNQGFRRTLKQIGEDCLNTGVGYLYPYFADNELRFRRFAPEEILPFWMDDAHEELASFLRVYTLEYYEGRTKRQSICAEDPHLYWCRRGGVDVGFYSGEGTRARICRDTCHRVSLTHRVHFNP</sequence>
<name>A0ABP3CHU6_9FIRM</name>
<keyword evidence="2" id="KW-1185">Reference proteome</keyword>